<comment type="cofactor">
    <cofactor evidence="1">
        <name>Zn(2+)</name>
        <dbReference type="ChEBI" id="CHEBI:29105"/>
    </cofactor>
</comment>
<dbReference type="GO" id="GO:0004181">
    <property type="term" value="F:metallocarboxypeptidase activity"/>
    <property type="evidence" value="ECO:0007669"/>
    <property type="project" value="InterPro"/>
</dbReference>
<evidence type="ECO:0000313" key="12">
    <source>
        <dbReference type="Ensembl" id="ENSSANP00000067388.1"/>
    </source>
</evidence>
<keyword evidence="7" id="KW-0862">Zinc</keyword>
<evidence type="ECO:0000256" key="7">
    <source>
        <dbReference type="ARBA" id="ARBA00022833"/>
    </source>
</evidence>
<evidence type="ECO:0000256" key="10">
    <source>
        <dbReference type="PROSITE-ProRule" id="PRU01379"/>
    </source>
</evidence>
<dbReference type="GO" id="GO:0008270">
    <property type="term" value="F:zinc ion binding"/>
    <property type="evidence" value="ECO:0007669"/>
    <property type="project" value="InterPro"/>
</dbReference>
<name>A0A671QBJ9_9TELE</name>
<keyword evidence="13" id="KW-1185">Reference proteome</keyword>
<dbReference type="InterPro" id="IPR008969">
    <property type="entry name" value="CarboxyPept-like_regulatory"/>
</dbReference>
<evidence type="ECO:0000256" key="4">
    <source>
        <dbReference type="ARBA" id="ARBA00022670"/>
    </source>
</evidence>
<evidence type="ECO:0000256" key="9">
    <source>
        <dbReference type="ARBA" id="ARBA00023180"/>
    </source>
</evidence>
<dbReference type="Pfam" id="PF00246">
    <property type="entry name" value="Peptidase_M14"/>
    <property type="match status" value="1"/>
</dbReference>
<feature type="active site" description="Proton donor/acceptor" evidence="10">
    <location>
        <position position="265"/>
    </location>
</feature>
<dbReference type="PROSITE" id="PS00132">
    <property type="entry name" value="CARBOXYPEPT_ZN_1"/>
    <property type="match status" value="1"/>
</dbReference>
<keyword evidence="6" id="KW-0378">Hydrolase</keyword>
<dbReference type="PANTHER" id="PTHR11532">
    <property type="entry name" value="PROTEASE M14 CARBOXYPEPTIDASE"/>
    <property type="match status" value="1"/>
</dbReference>
<keyword evidence="8" id="KW-0482">Metalloprotease</keyword>
<dbReference type="Proteomes" id="UP000472260">
    <property type="component" value="Unassembled WGS sequence"/>
</dbReference>
<feature type="domain" description="Peptidase M14" evidence="11">
    <location>
        <begin position="1"/>
        <end position="295"/>
    </location>
</feature>
<evidence type="ECO:0000256" key="6">
    <source>
        <dbReference type="ARBA" id="ARBA00022801"/>
    </source>
</evidence>
<dbReference type="SUPFAM" id="SSF49464">
    <property type="entry name" value="Carboxypeptidase regulatory domain-like"/>
    <property type="match status" value="1"/>
</dbReference>
<dbReference type="AlphaFoldDB" id="A0A671QBJ9"/>
<dbReference type="InterPro" id="IPR057246">
    <property type="entry name" value="CARBOXYPEPT_ZN_1"/>
</dbReference>
<dbReference type="InterPro" id="IPR057247">
    <property type="entry name" value="CARBOXYPEPT_ZN_2"/>
</dbReference>
<keyword evidence="3" id="KW-0121">Carboxypeptidase</keyword>
<accession>A0A671QBJ9</accession>
<evidence type="ECO:0000256" key="8">
    <source>
        <dbReference type="ARBA" id="ARBA00023049"/>
    </source>
</evidence>
<proteinExistence type="inferred from homology"/>
<dbReference type="SMART" id="SM00631">
    <property type="entry name" value="Zn_pept"/>
    <property type="match status" value="1"/>
</dbReference>
<dbReference type="InterPro" id="IPR000834">
    <property type="entry name" value="Peptidase_M14"/>
</dbReference>
<dbReference type="PANTHER" id="PTHR11532:SF43">
    <property type="entry name" value="CARBOXYPEPTIDASE X1-RELATED"/>
    <property type="match status" value="1"/>
</dbReference>
<comment type="similarity">
    <text evidence="2 10">Belongs to the peptidase M14 family.</text>
</comment>
<keyword evidence="9" id="KW-0325">Glycoprotein</keyword>
<keyword evidence="4" id="KW-0645">Protease</keyword>
<dbReference type="GO" id="GO:0005615">
    <property type="term" value="C:extracellular space"/>
    <property type="evidence" value="ECO:0007669"/>
    <property type="project" value="TreeGrafter"/>
</dbReference>
<dbReference type="SUPFAM" id="SSF53187">
    <property type="entry name" value="Zn-dependent exopeptidases"/>
    <property type="match status" value="1"/>
</dbReference>
<dbReference type="Pfam" id="PF13620">
    <property type="entry name" value="CarboxypepD_reg"/>
    <property type="match status" value="1"/>
</dbReference>
<dbReference type="InterPro" id="IPR050753">
    <property type="entry name" value="Peptidase_M14_domain"/>
</dbReference>
<evidence type="ECO:0000256" key="3">
    <source>
        <dbReference type="ARBA" id="ARBA00022645"/>
    </source>
</evidence>
<evidence type="ECO:0000313" key="13">
    <source>
        <dbReference type="Proteomes" id="UP000472260"/>
    </source>
</evidence>
<dbReference type="GO" id="GO:0006508">
    <property type="term" value="P:proteolysis"/>
    <property type="evidence" value="ECO:0007669"/>
    <property type="project" value="UniProtKB-KW"/>
</dbReference>
<protein>
    <submittedName>
        <fullName evidence="12">Carboxypeptidase X (M14 family), member 1b</fullName>
    </submittedName>
</protein>
<dbReference type="Gene3D" id="2.60.40.1120">
    <property type="entry name" value="Carboxypeptidase-like, regulatory domain"/>
    <property type="match status" value="1"/>
</dbReference>
<dbReference type="FunFam" id="2.60.40.1120:FF:000009">
    <property type="entry name" value="adipocyte enhancer-binding protein 1"/>
    <property type="match status" value="1"/>
</dbReference>
<dbReference type="PRINTS" id="PR00765">
    <property type="entry name" value="CRBOXYPTASEA"/>
</dbReference>
<dbReference type="CDD" id="cd11308">
    <property type="entry name" value="Peptidase_M14NE-CP-C_like"/>
    <property type="match status" value="1"/>
</dbReference>
<dbReference type="Gene3D" id="3.40.630.10">
    <property type="entry name" value="Zn peptidases"/>
    <property type="match status" value="1"/>
</dbReference>
<sequence length="431" mass="49620">MKSVNEMCPDITHIYSIGKSYMGLKLYVMEISDNPGKHELGEPEFRYVAGMHGNEVLGRELLLNLMEYICHEYKCGNQRIVHLVKETRIHLLPSMNPDGYEMAYKKGSELAGWSLGRYSYEGIDMNHNFADLNTVMWDAIELETDKSKLINHYFPIPEYYTSEDAMVAPETRAVISWMQTIPFVLSANLHGGELVVTYPFDMTKDWAPREHTPTPDESFFRWLATVYASTNHNINPDCITLPVSSSVGMNDFSYLHTNCFEVTVELSCDKFPHASELPIEWENNKESLLVYMEQVHRGIKGVVKDKDTEAGIAYAIIKVDDIDHHIRSAFDGDFWRMLNPGAYDITVTAEGYFPATRSCRVEYEHYPTICDFHLTKTPKQRLREILAKGGKIPKDLQLRLRQLRIRKLRASTKLINQRRASQQRRARGAHN</sequence>
<organism evidence="12 13">
    <name type="scientific">Sinocyclocheilus anshuiensis</name>
    <dbReference type="NCBI Taxonomy" id="1608454"/>
    <lineage>
        <taxon>Eukaryota</taxon>
        <taxon>Metazoa</taxon>
        <taxon>Chordata</taxon>
        <taxon>Craniata</taxon>
        <taxon>Vertebrata</taxon>
        <taxon>Euteleostomi</taxon>
        <taxon>Actinopterygii</taxon>
        <taxon>Neopterygii</taxon>
        <taxon>Teleostei</taxon>
        <taxon>Ostariophysi</taxon>
        <taxon>Cypriniformes</taxon>
        <taxon>Cyprinidae</taxon>
        <taxon>Cyprininae</taxon>
        <taxon>Sinocyclocheilus</taxon>
    </lineage>
</organism>
<evidence type="ECO:0000256" key="2">
    <source>
        <dbReference type="ARBA" id="ARBA00005988"/>
    </source>
</evidence>
<dbReference type="PROSITE" id="PS00133">
    <property type="entry name" value="CARBOXYPEPT_ZN_2"/>
    <property type="match status" value="1"/>
</dbReference>
<evidence type="ECO:0000256" key="5">
    <source>
        <dbReference type="ARBA" id="ARBA00022723"/>
    </source>
</evidence>
<reference evidence="12" key="1">
    <citation type="submission" date="2025-08" db="UniProtKB">
        <authorList>
            <consortium name="Ensembl"/>
        </authorList>
    </citation>
    <scope>IDENTIFICATION</scope>
</reference>
<evidence type="ECO:0000259" key="11">
    <source>
        <dbReference type="PROSITE" id="PS52035"/>
    </source>
</evidence>
<keyword evidence="5" id="KW-0479">Metal-binding</keyword>
<evidence type="ECO:0000256" key="1">
    <source>
        <dbReference type="ARBA" id="ARBA00001947"/>
    </source>
</evidence>
<dbReference type="PROSITE" id="PS52035">
    <property type="entry name" value="PEPTIDASE_M14"/>
    <property type="match status" value="1"/>
</dbReference>
<reference evidence="12" key="2">
    <citation type="submission" date="2025-09" db="UniProtKB">
        <authorList>
            <consortium name="Ensembl"/>
        </authorList>
    </citation>
    <scope>IDENTIFICATION</scope>
</reference>
<dbReference type="Ensembl" id="ENSSANT00000071620.1">
    <property type="protein sequence ID" value="ENSSANP00000067388.1"/>
    <property type="gene ID" value="ENSSANG00000033571.1"/>
</dbReference>